<evidence type="ECO:0000256" key="1">
    <source>
        <dbReference type="ARBA" id="ARBA00010062"/>
    </source>
</evidence>
<evidence type="ECO:0000313" key="4">
    <source>
        <dbReference type="EMBL" id="SFN08972.1"/>
    </source>
</evidence>
<gene>
    <name evidence="4" type="ORF">SAMN05660836_02624</name>
</gene>
<dbReference type="PANTHER" id="PTHR30483">
    <property type="entry name" value="LEUCINE-SPECIFIC-BINDING PROTEIN"/>
    <property type="match status" value="1"/>
</dbReference>
<evidence type="ECO:0000313" key="5">
    <source>
        <dbReference type="Proteomes" id="UP000199611"/>
    </source>
</evidence>
<proteinExistence type="inferred from homology"/>
<dbReference type="EMBL" id="FOUU01000014">
    <property type="protein sequence ID" value="SFN08972.1"/>
    <property type="molecule type" value="Genomic_DNA"/>
</dbReference>
<dbReference type="AlphaFoldDB" id="A0A1I4W6B7"/>
<comment type="similarity">
    <text evidence="1">Belongs to the leucine-binding protein family.</text>
</comment>
<evidence type="ECO:0000259" key="3">
    <source>
        <dbReference type="Pfam" id="PF13458"/>
    </source>
</evidence>
<accession>A0A1I4W6B7</accession>
<dbReference type="Pfam" id="PF13458">
    <property type="entry name" value="Peripla_BP_6"/>
    <property type="match status" value="1"/>
</dbReference>
<protein>
    <submittedName>
        <fullName evidence="4">Amino acid/amide ABC transporter substrate-binding protein, HAAT family</fullName>
    </submittedName>
</protein>
<dbReference type="PROSITE" id="PS51257">
    <property type="entry name" value="PROKAR_LIPOPROTEIN"/>
    <property type="match status" value="1"/>
</dbReference>
<dbReference type="RefSeq" id="WP_177193659.1">
    <property type="nucleotide sequence ID" value="NZ_FOUU01000014.1"/>
</dbReference>
<dbReference type="Proteomes" id="UP000199611">
    <property type="component" value="Unassembled WGS sequence"/>
</dbReference>
<dbReference type="InterPro" id="IPR051010">
    <property type="entry name" value="BCAA_transport"/>
</dbReference>
<organism evidence="4 5">
    <name type="scientific">Thermodesulforhabdus norvegica</name>
    <dbReference type="NCBI Taxonomy" id="39841"/>
    <lineage>
        <taxon>Bacteria</taxon>
        <taxon>Pseudomonadati</taxon>
        <taxon>Thermodesulfobacteriota</taxon>
        <taxon>Syntrophobacteria</taxon>
        <taxon>Syntrophobacterales</taxon>
        <taxon>Thermodesulforhabdaceae</taxon>
        <taxon>Thermodesulforhabdus</taxon>
    </lineage>
</organism>
<dbReference type="SUPFAM" id="SSF53822">
    <property type="entry name" value="Periplasmic binding protein-like I"/>
    <property type="match status" value="1"/>
</dbReference>
<dbReference type="Gene3D" id="3.40.50.2300">
    <property type="match status" value="2"/>
</dbReference>
<name>A0A1I4W6B7_9BACT</name>
<keyword evidence="2" id="KW-0732">Signal</keyword>
<dbReference type="InterPro" id="IPR028082">
    <property type="entry name" value="Peripla_BP_I"/>
</dbReference>
<reference evidence="4 5" key="1">
    <citation type="submission" date="2016-10" db="EMBL/GenBank/DDBJ databases">
        <authorList>
            <person name="de Groot N.N."/>
        </authorList>
    </citation>
    <scope>NUCLEOTIDE SEQUENCE [LARGE SCALE GENOMIC DNA]</scope>
    <source>
        <strain evidence="4 5">DSM 9990</strain>
    </source>
</reference>
<dbReference type="InterPro" id="IPR028081">
    <property type="entry name" value="Leu-bd"/>
</dbReference>
<keyword evidence="5" id="KW-1185">Reference proteome</keyword>
<evidence type="ECO:0000256" key="2">
    <source>
        <dbReference type="ARBA" id="ARBA00022729"/>
    </source>
</evidence>
<feature type="domain" description="Leucine-binding protein" evidence="3">
    <location>
        <begin position="28"/>
        <end position="365"/>
    </location>
</feature>
<dbReference type="STRING" id="39841.SAMN05660836_02624"/>
<sequence length="375" mass="42000">MKSIWYNKIYVCLFLPIAFFYSCSQEVVEVGCVGTYSGSYSDLGVEVRNGVRLAEEEINADAKRYGFKVKVYYIDDEGTEEGVRKAAELLIRRNVRVIIGPVLSTLTGSIIPRVCKQNTIWISPVVSSSEFTGQKDCFFRTISDSSTRATKLAEYIKKRFSPVRLCVVIDQGNRTYTEDFARHFFKALGLELKNHPCLYRLEEHPSLHTNSVIGILNHLIPYHPDAVLLATSALDTAIVARSLIDNLPQVVIAAPLWAKTGAFLSAFGLSDSKIFFEDIEPGNQSPDLKEFLLRYETRYGFPPSFAAVQGYDTMKVVAAAVMQSRTRGSELETELSKIENFPGLLSPISIDEYGDARRPTFIYSVCRGKFCEEGV</sequence>
<dbReference type="PANTHER" id="PTHR30483:SF6">
    <property type="entry name" value="PERIPLASMIC BINDING PROTEIN OF ABC TRANSPORTER FOR NATURAL AMINO ACIDS"/>
    <property type="match status" value="1"/>
</dbReference>